<dbReference type="InterPro" id="IPR029058">
    <property type="entry name" value="AB_hydrolase_fold"/>
</dbReference>
<sequence>MDVLPRGLFRPSAEARHRDRIPDKRLTDLRHENRPYVFPHYATRAQWLARAEELRRQVLVSAGLCPMPERPGLKPVVTRSLRRDDYVIENVCFETLPGFYVTGNLYRPAEVRGNIPGIANPHGHWKEGRFWDGFGNPIATRCIHFAKQGCAAFSYDMVGYGDRQAVSHQYRSLRGDLRGITLLGLQLWNSIRVLDYLASLPYVDPERLGCTGASGGGTQTFLLTAVDERVKVAAPVNMISAHMQGGCLCENAPNLRTDSFNVEFGACMAPRPLLLVSCTGDWTRNTPQVEYPAIRGIYELFGTGERVRCVQIEADHNYNRESREAVYAWFARWLLDRPEGEAAYRETPVQTERTEDLRVTPEGTALPGLADEVALEDAWTSRSEAQLASFFPKRRESGGQSIWNSGTQEGPSSFPDFLSSRLQEVARFQDEFRLPFQQMLGLRVPLPQDLRAEVRGTVEGESGGVRYGLHKLLLGEKDRGEAIPTLRLAPLASGGGVPVVMAHGDGKRAWARGEDGGAVWERVAAWLREGREGFFVDPWLTGEYHDPARRVGRAEDLKFFTTYNRADAALRAQDLVTACVYARGVMGAPGVDLWARGDAGLWALLARPFIPGLGRTLIEGRGYALEDDNYILERCYAPGLRRLGGFRTAAILAAPAPLRVAGLDGAFGAFLRRLYGMMGAEKDLTLGLSS</sequence>
<dbReference type="Proteomes" id="UP000178606">
    <property type="component" value="Unassembled WGS sequence"/>
</dbReference>
<dbReference type="Pfam" id="PF05448">
    <property type="entry name" value="AXE1"/>
    <property type="match status" value="1"/>
</dbReference>
<accession>A0A1F6C3R3</accession>
<evidence type="ECO:0000259" key="1">
    <source>
        <dbReference type="Pfam" id="PF05448"/>
    </source>
</evidence>
<dbReference type="PANTHER" id="PTHR22946:SF8">
    <property type="entry name" value="ACETYL XYLAN ESTERASE DOMAIN-CONTAINING PROTEIN"/>
    <property type="match status" value="1"/>
</dbReference>
<reference evidence="2 3" key="1">
    <citation type="journal article" date="2016" name="Nat. Commun.">
        <title>Thousands of microbial genomes shed light on interconnected biogeochemical processes in an aquifer system.</title>
        <authorList>
            <person name="Anantharaman K."/>
            <person name="Brown C.T."/>
            <person name="Hug L.A."/>
            <person name="Sharon I."/>
            <person name="Castelle C.J."/>
            <person name="Probst A.J."/>
            <person name="Thomas B.C."/>
            <person name="Singh A."/>
            <person name="Wilkins M.J."/>
            <person name="Karaoz U."/>
            <person name="Brodie E.L."/>
            <person name="Williams K.H."/>
            <person name="Hubbard S.S."/>
            <person name="Banfield J.F."/>
        </authorList>
    </citation>
    <scope>NUCLEOTIDE SEQUENCE [LARGE SCALE GENOMIC DNA]</scope>
    <source>
        <strain evidence="3">RIFCSPLOWO2_12_FULL_64_10</strain>
    </source>
</reference>
<dbReference type="InterPro" id="IPR008391">
    <property type="entry name" value="AXE1_dom"/>
</dbReference>
<dbReference type="EMBL" id="MFKF01000428">
    <property type="protein sequence ID" value="OGG43662.1"/>
    <property type="molecule type" value="Genomic_DNA"/>
</dbReference>
<dbReference type="AlphaFoldDB" id="A0A1F6C3R3"/>
<protein>
    <recommendedName>
        <fullName evidence="1">Acetyl xylan esterase domain-containing protein</fullName>
    </recommendedName>
</protein>
<dbReference type="PANTHER" id="PTHR22946">
    <property type="entry name" value="DIENELACTONE HYDROLASE DOMAIN-CONTAINING PROTEIN-RELATED"/>
    <property type="match status" value="1"/>
</dbReference>
<organism evidence="2 3">
    <name type="scientific">Handelsmanbacteria sp. (strain RIFCSPLOWO2_12_FULL_64_10)</name>
    <dbReference type="NCBI Taxonomy" id="1817868"/>
    <lineage>
        <taxon>Bacteria</taxon>
        <taxon>Candidatus Handelsmaniibacteriota</taxon>
    </lineage>
</organism>
<evidence type="ECO:0000313" key="3">
    <source>
        <dbReference type="Proteomes" id="UP000178606"/>
    </source>
</evidence>
<dbReference type="Gene3D" id="3.40.50.1820">
    <property type="entry name" value="alpha/beta hydrolase"/>
    <property type="match status" value="1"/>
</dbReference>
<feature type="domain" description="Acetyl xylan esterase" evidence="1">
    <location>
        <begin position="90"/>
        <end position="235"/>
    </location>
</feature>
<comment type="caution">
    <text evidence="2">The sequence shown here is derived from an EMBL/GenBank/DDBJ whole genome shotgun (WGS) entry which is preliminary data.</text>
</comment>
<dbReference type="SUPFAM" id="SSF53474">
    <property type="entry name" value="alpha/beta-Hydrolases"/>
    <property type="match status" value="1"/>
</dbReference>
<dbReference type="InterPro" id="IPR050261">
    <property type="entry name" value="FrsA_esterase"/>
</dbReference>
<name>A0A1F6C3R3_HANXR</name>
<gene>
    <name evidence="2" type="ORF">A3F84_25770</name>
</gene>
<evidence type="ECO:0000313" key="2">
    <source>
        <dbReference type="EMBL" id="OGG43662.1"/>
    </source>
</evidence>
<proteinExistence type="predicted"/>